<dbReference type="Proteomes" id="UP000095401">
    <property type="component" value="Chromosome"/>
</dbReference>
<dbReference type="SUPFAM" id="SSF82544">
    <property type="entry name" value="GckA/TtuD-like"/>
    <property type="match status" value="1"/>
</dbReference>
<proteinExistence type="predicted"/>
<dbReference type="InterPro" id="IPR025286">
    <property type="entry name" value="MOFRL_assoc_dom"/>
</dbReference>
<dbReference type="Gene3D" id="3.40.1480.10">
    <property type="entry name" value="MOFRL domain"/>
    <property type="match status" value="1"/>
</dbReference>
<evidence type="ECO:0000259" key="1">
    <source>
        <dbReference type="Pfam" id="PF05161"/>
    </source>
</evidence>
<dbReference type="AlphaFoldDB" id="A0A1D8IM20"/>
<gene>
    <name evidence="3" type="ORF">BI364_05485</name>
</gene>
<organism evidence="3 4">
    <name type="scientific">Acidihalobacter yilgarnensis</name>
    <dbReference type="NCBI Taxonomy" id="2819280"/>
    <lineage>
        <taxon>Bacteria</taxon>
        <taxon>Pseudomonadati</taxon>
        <taxon>Pseudomonadota</taxon>
        <taxon>Gammaproteobacteria</taxon>
        <taxon>Chromatiales</taxon>
        <taxon>Ectothiorhodospiraceae</taxon>
        <taxon>Acidihalobacter</taxon>
    </lineage>
</organism>
<evidence type="ECO:0008006" key="5">
    <source>
        <dbReference type="Google" id="ProtNLM"/>
    </source>
</evidence>
<protein>
    <recommendedName>
        <fullName evidence="5">Hydroxypyruvate reductase</fullName>
    </recommendedName>
</protein>
<dbReference type="Pfam" id="PF13660">
    <property type="entry name" value="DUF4147"/>
    <property type="match status" value="1"/>
</dbReference>
<dbReference type="Pfam" id="PF05161">
    <property type="entry name" value="MOFRL"/>
    <property type="match status" value="1"/>
</dbReference>
<dbReference type="PANTHER" id="PTHR12227:SF0">
    <property type="entry name" value="GLYCERATE KINASE"/>
    <property type="match status" value="1"/>
</dbReference>
<dbReference type="KEGG" id="aprs:BI364_05485"/>
<evidence type="ECO:0000259" key="2">
    <source>
        <dbReference type="Pfam" id="PF13660"/>
    </source>
</evidence>
<feature type="domain" description="MOFRL" evidence="1">
    <location>
        <begin position="295"/>
        <end position="399"/>
    </location>
</feature>
<dbReference type="InterPro" id="IPR038614">
    <property type="entry name" value="GK_N_sf"/>
</dbReference>
<feature type="domain" description="MOFRL-associated" evidence="2">
    <location>
        <begin position="10"/>
        <end position="208"/>
    </location>
</feature>
<reference evidence="4" key="1">
    <citation type="submission" date="2016-09" db="EMBL/GenBank/DDBJ databases">
        <title>Acidihalobacter prosperus F5.</title>
        <authorList>
            <person name="Khaleque H.N."/>
            <person name="Ramsay J.P."/>
            <person name="Kaksonen A.H."/>
            <person name="Boxall N.J."/>
            <person name="Watkin E.L.J."/>
        </authorList>
    </citation>
    <scope>NUCLEOTIDE SEQUENCE [LARGE SCALE GENOMIC DNA]</scope>
    <source>
        <strain evidence="4">F5</strain>
    </source>
</reference>
<dbReference type="PANTHER" id="PTHR12227">
    <property type="entry name" value="GLYCERATE KINASE"/>
    <property type="match status" value="1"/>
</dbReference>
<accession>A0A1D8IM20</accession>
<dbReference type="RefSeq" id="WP_070077883.1">
    <property type="nucleotide sequence ID" value="NZ_CP017415.1"/>
</dbReference>
<keyword evidence="4" id="KW-1185">Reference proteome</keyword>
<evidence type="ECO:0000313" key="4">
    <source>
        <dbReference type="Proteomes" id="UP000095401"/>
    </source>
</evidence>
<dbReference type="InterPro" id="IPR037035">
    <property type="entry name" value="GK-like_C_sf"/>
</dbReference>
<dbReference type="EMBL" id="CP017415">
    <property type="protein sequence ID" value="AOU97498.1"/>
    <property type="molecule type" value="Genomic_DNA"/>
</dbReference>
<dbReference type="GO" id="GO:0005737">
    <property type="term" value="C:cytoplasm"/>
    <property type="evidence" value="ECO:0007669"/>
    <property type="project" value="TreeGrafter"/>
</dbReference>
<dbReference type="InterPro" id="IPR007835">
    <property type="entry name" value="MOFRL"/>
</dbReference>
<name>A0A1D8IM20_9GAMM</name>
<evidence type="ECO:0000313" key="3">
    <source>
        <dbReference type="EMBL" id="AOU97498.1"/>
    </source>
</evidence>
<dbReference type="Gene3D" id="3.40.50.10180">
    <property type="entry name" value="Glycerate kinase, MOFRL-like N-terminal domain"/>
    <property type="match status" value="1"/>
</dbReference>
<sequence length="412" mass="42266">MADTLPRDILLAIYRAALARVDGRRAVAQWLRDHPLAAGAWRVIALGKAASAMMLGARDILGTRLTSGLVITKDGHADVEVEADAHLAIHYAEHPWPGEGSLRAGRALTEFIDVSPADARLLFLISGGASSLVEVPVEGVDLAFLRQANDWLLASGLAIDEVNRVRQRLSRLKGGGLRHYLDGRQALALVISDVPGDDPRAIGSGPLAEPLPGLPAGLPDWLTARVGSALGAPDAVPAVPHHLVASLEQALVAAEAAASAYGLRVVRMSEPLSGDAALAGQTLAEVVCAAPPGISLWGGETTVALPEAPGRGGRNQQLALAAARALAGRDDCWFLSAGTDGTDGPTEDAGALVDGGTVARGRAQGLDPEAALLGADAGRFLEASGDLIHTGPTGTNVTDLVIALRIGHGEAG</sequence>
<dbReference type="GO" id="GO:0008887">
    <property type="term" value="F:glycerate kinase activity"/>
    <property type="evidence" value="ECO:0007669"/>
    <property type="project" value="InterPro"/>
</dbReference>
<dbReference type="InterPro" id="IPR039760">
    <property type="entry name" value="MOFRL_protein"/>
</dbReference>